<dbReference type="Gene3D" id="3.10.450.360">
    <property type="match status" value="1"/>
</dbReference>
<dbReference type="SUPFAM" id="SSF160574">
    <property type="entry name" value="BT0923-like"/>
    <property type="match status" value="1"/>
</dbReference>
<organism evidence="1 2">
    <name type="scientific">Paraflavisolibacter caeni</name>
    <dbReference type="NCBI Taxonomy" id="2982496"/>
    <lineage>
        <taxon>Bacteria</taxon>
        <taxon>Pseudomonadati</taxon>
        <taxon>Bacteroidota</taxon>
        <taxon>Chitinophagia</taxon>
        <taxon>Chitinophagales</taxon>
        <taxon>Chitinophagaceae</taxon>
        <taxon>Paraflavisolibacter</taxon>
    </lineage>
</organism>
<gene>
    <name evidence="1" type="ORF">OCK74_21805</name>
</gene>
<reference evidence="1" key="1">
    <citation type="submission" date="2022-09" db="EMBL/GenBank/DDBJ databases">
        <authorList>
            <person name="Yuan C."/>
            <person name="Ke Z."/>
        </authorList>
    </citation>
    <scope>NUCLEOTIDE SEQUENCE</scope>
    <source>
        <strain evidence="1">LB-8</strain>
    </source>
</reference>
<evidence type="ECO:0000313" key="2">
    <source>
        <dbReference type="Proteomes" id="UP001155483"/>
    </source>
</evidence>
<reference evidence="1" key="2">
    <citation type="submission" date="2023-04" db="EMBL/GenBank/DDBJ databases">
        <title>Paracnuella aquatica gen. nov., sp. nov., a member of the family Chitinophagaceae isolated from a hot spring.</title>
        <authorList>
            <person name="Wang C."/>
        </authorList>
    </citation>
    <scope>NUCLEOTIDE SEQUENCE</scope>
    <source>
        <strain evidence="1">LB-8</strain>
    </source>
</reference>
<sequence length="192" mass="22571">MKKILFLFATTVVMNAAVNAQSDMVVKNDLKKLHGEEKVIKNEIKGDKKELKNLEGNEVSYQAKQAFYRDFGDMPGTTWTRSTYFDEATFTKDGQRMIAYYDFDAQLVGTTMHKKFSDLPPSAQHYINKKYRRYNKDDVIFFDDNQFNENDMYLYGSQFDDEDNYFVVLKKDNQTIILQVNTNGNVRFFKKM</sequence>
<dbReference type="RefSeq" id="WP_279299210.1">
    <property type="nucleotide sequence ID" value="NZ_JAOTIF010000023.1"/>
</dbReference>
<protein>
    <submittedName>
        <fullName evidence="1">Uncharacterized protein</fullName>
    </submittedName>
</protein>
<dbReference type="EMBL" id="JAOTIF010000023">
    <property type="protein sequence ID" value="MCU7551772.1"/>
    <property type="molecule type" value="Genomic_DNA"/>
</dbReference>
<keyword evidence="2" id="KW-1185">Reference proteome</keyword>
<dbReference type="Proteomes" id="UP001155483">
    <property type="component" value="Unassembled WGS sequence"/>
</dbReference>
<evidence type="ECO:0000313" key="1">
    <source>
        <dbReference type="EMBL" id="MCU7551772.1"/>
    </source>
</evidence>
<name>A0A9X2XZJ4_9BACT</name>
<comment type="caution">
    <text evidence="1">The sequence shown here is derived from an EMBL/GenBank/DDBJ whole genome shotgun (WGS) entry which is preliminary data.</text>
</comment>
<accession>A0A9X2XZJ4</accession>
<proteinExistence type="predicted"/>
<dbReference type="AlphaFoldDB" id="A0A9X2XZJ4"/>